<accession>A0AAV7NQW3</accession>
<reference evidence="1" key="1">
    <citation type="journal article" date="2022" name="bioRxiv">
        <title>Sequencing and chromosome-scale assembly of the giantPleurodeles waltlgenome.</title>
        <authorList>
            <person name="Brown T."/>
            <person name="Elewa A."/>
            <person name="Iarovenko S."/>
            <person name="Subramanian E."/>
            <person name="Araus A.J."/>
            <person name="Petzold A."/>
            <person name="Susuki M."/>
            <person name="Suzuki K.-i.T."/>
            <person name="Hayashi T."/>
            <person name="Toyoda A."/>
            <person name="Oliveira C."/>
            <person name="Osipova E."/>
            <person name="Leigh N.D."/>
            <person name="Simon A."/>
            <person name="Yun M.H."/>
        </authorList>
    </citation>
    <scope>NUCLEOTIDE SEQUENCE</scope>
    <source>
        <strain evidence="1">20211129_DDA</strain>
        <tissue evidence="1">Liver</tissue>
    </source>
</reference>
<protein>
    <submittedName>
        <fullName evidence="1">Uncharacterized protein</fullName>
    </submittedName>
</protein>
<name>A0AAV7NQW3_PLEWA</name>
<comment type="caution">
    <text evidence="1">The sequence shown here is derived from an EMBL/GenBank/DDBJ whole genome shotgun (WGS) entry which is preliminary data.</text>
</comment>
<sequence length="124" mass="13737">MATRMRPASLGTLQIRVPEALESEDGLRARGTLKGETEKDKGRLWDAERNPATEELKTLSVKDLASNEEVTDGRKLRHIPGGTWLNQAHINAILYDVSMSVDDFCNRITSGVVGGHYGKRSLFI</sequence>
<keyword evidence="2" id="KW-1185">Reference proteome</keyword>
<organism evidence="1 2">
    <name type="scientific">Pleurodeles waltl</name>
    <name type="common">Iberian ribbed newt</name>
    <dbReference type="NCBI Taxonomy" id="8319"/>
    <lineage>
        <taxon>Eukaryota</taxon>
        <taxon>Metazoa</taxon>
        <taxon>Chordata</taxon>
        <taxon>Craniata</taxon>
        <taxon>Vertebrata</taxon>
        <taxon>Euteleostomi</taxon>
        <taxon>Amphibia</taxon>
        <taxon>Batrachia</taxon>
        <taxon>Caudata</taxon>
        <taxon>Salamandroidea</taxon>
        <taxon>Salamandridae</taxon>
        <taxon>Pleurodelinae</taxon>
        <taxon>Pleurodeles</taxon>
    </lineage>
</organism>
<dbReference type="AlphaFoldDB" id="A0AAV7NQW3"/>
<evidence type="ECO:0000313" key="2">
    <source>
        <dbReference type="Proteomes" id="UP001066276"/>
    </source>
</evidence>
<gene>
    <name evidence="1" type="ORF">NDU88_003840</name>
</gene>
<dbReference type="Proteomes" id="UP001066276">
    <property type="component" value="Chromosome 8"/>
</dbReference>
<proteinExistence type="predicted"/>
<dbReference type="EMBL" id="JANPWB010000012">
    <property type="protein sequence ID" value="KAJ1115618.1"/>
    <property type="molecule type" value="Genomic_DNA"/>
</dbReference>
<evidence type="ECO:0000313" key="1">
    <source>
        <dbReference type="EMBL" id="KAJ1115618.1"/>
    </source>
</evidence>